<dbReference type="GO" id="GO:0016020">
    <property type="term" value="C:membrane"/>
    <property type="evidence" value="ECO:0007669"/>
    <property type="project" value="InterPro"/>
</dbReference>
<evidence type="ECO:0000259" key="12">
    <source>
        <dbReference type="Pfam" id="PF02518"/>
    </source>
</evidence>
<keyword evidence="6 15" id="KW-0418">Kinase</keyword>
<feature type="transmembrane region" description="Helical" evidence="11">
    <location>
        <begin position="304"/>
        <end position="322"/>
    </location>
</feature>
<feature type="compositionally biased region" description="Low complexity" evidence="10">
    <location>
        <begin position="689"/>
        <end position="699"/>
    </location>
</feature>
<dbReference type="EMBL" id="FXZM01000002">
    <property type="protein sequence ID" value="SMY11108.1"/>
    <property type="molecule type" value="Genomic_DNA"/>
</dbReference>
<dbReference type="InterPro" id="IPR025828">
    <property type="entry name" value="Put_sensor_dom"/>
</dbReference>
<feature type="compositionally biased region" description="Basic and acidic residues" evidence="10">
    <location>
        <begin position="251"/>
        <end position="273"/>
    </location>
</feature>
<organism evidence="15 16">
    <name type="scientific">Brevibacterium jeotgali</name>
    <dbReference type="NCBI Taxonomy" id="1262550"/>
    <lineage>
        <taxon>Bacteria</taxon>
        <taxon>Bacillati</taxon>
        <taxon>Actinomycetota</taxon>
        <taxon>Actinomycetes</taxon>
        <taxon>Micrococcales</taxon>
        <taxon>Brevibacteriaceae</taxon>
        <taxon>Brevibacterium</taxon>
    </lineage>
</organism>
<feature type="domain" description="Putative sensor" evidence="14">
    <location>
        <begin position="29"/>
        <end position="217"/>
    </location>
</feature>
<evidence type="ECO:0000259" key="14">
    <source>
        <dbReference type="Pfam" id="PF13796"/>
    </source>
</evidence>
<dbReference type="InterPro" id="IPR050482">
    <property type="entry name" value="Sensor_HK_TwoCompSys"/>
</dbReference>
<evidence type="ECO:0000256" key="8">
    <source>
        <dbReference type="ARBA" id="ARBA00023012"/>
    </source>
</evidence>
<protein>
    <recommendedName>
        <fullName evidence="2">histidine kinase</fullName>
        <ecNumber evidence="2">2.7.13.3</ecNumber>
    </recommendedName>
</protein>
<evidence type="ECO:0000259" key="13">
    <source>
        <dbReference type="Pfam" id="PF07730"/>
    </source>
</evidence>
<evidence type="ECO:0000256" key="4">
    <source>
        <dbReference type="ARBA" id="ARBA00022679"/>
    </source>
</evidence>
<name>A0A2H1L2H6_9MICO</name>
<accession>A0A2H1L2H6</accession>
<dbReference type="GO" id="GO:0046983">
    <property type="term" value="F:protein dimerization activity"/>
    <property type="evidence" value="ECO:0007669"/>
    <property type="project" value="InterPro"/>
</dbReference>
<reference evidence="16" key="1">
    <citation type="submission" date="2017-03" db="EMBL/GenBank/DDBJ databases">
        <authorList>
            <person name="Monnet C."/>
        </authorList>
    </citation>
    <scope>NUCLEOTIDE SEQUENCE [LARGE SCALE GENOMIC DNA]</scope>
    <source>
        <strain evidence="16">SJ5-8</strain>
    </source>
</reference>
<dbReference type="PANTHER" id="PTHR24421">
    <property type="entry name" value="NITRATE/NITRITE SENSOR PROTEIN NARX-RELATED"/>
    <property type="match status" value="1"/>
</dbReference>
<dbReference type="CDD" id="cd16917">
    <property type="entry name" value="HATPase_UhpB-NarQ-NarX-like"/>
    <property type="match status" value="1"/>
</dbReference>
<keyword evidence="11" id="KW-1133">Transmembrane helix</keyword>
<evidence type="ECO:0000313" key="16">
    <source>
        <dbReference type="Proteomes" id="UP000234462"/>
    </source>
</evidence>
<feature type="region of interest" description="Disordered" evidence="10">
    <location>
        <begin position="719"/>
        <end position="740"/>
    </location>
</feature>
<feature type="coiled-coil region" evidence="9">
    <location>
        <begin position="456"/>
        <end position="484"/>
    </location>
</feature>
<evidence type="ECO:0000256" key="1">
    <source>
        <dbReference type="ARBA" id="ARBA00000085"/>
    </source>
</evidence>
<keyword evidence="3" id="KW-0597">Phosphoprotein</keyword>
<dbReference type="Proteomes" id="UP000234462">
    <property type="component" value="Unassembled WGS sequence"/>
</dbReference>
<dbReference type="RefSeq" id="WP_180951809.1">
    <property type="nucleotide sequence ID" value="NZ_FXZM01000002.1"/>
</dbReference>
<evidence type="ECO:0000256" key="10">
    <source>
        <dbReference type="SAM" id="MobiDB-lite"/>
    </source>
</evidence>
<keyword evidence="16" id="KW-1185">Reference proteome</keyword>
<feature type="transmembrane region" description="Helical" evidence="11">
    <location>
        <begin position="379"/>
        <end position="398"/>
    </location>
</feature>
<dbReference type="Gene3D" id="3.30.565.10">
    <property type="entry name" value="Histidine kinase-like ATPase, C-terminal domain"/>
    <property type="match status" value="1"/>
</dbReference>
<evidence type="ECO:0000256" key="2">
    <source>
        <dbReference type="ARBA" id="ARBA00012438"/>
    </source>
</evidence>
<keyword evidence="8" id="KW-0902">Two-component regulatory system</keyword>
<comment type="catalytic activity">
    <reaction evidence="1">
        <text>ATP + protein L-histidine = ADP + protein N-phospho-L-histidine.</text>
        <dbReference type="EC" id="2.7.13.3"/>
    </reaction>
</comment>
<feature type="compositionally biased region" description="Pro residues" evidence="10">
    <location>
        <begin position="228"/>
        <end position="241"/>
    </location>
</feature>
<dbReference type="InterPro" id="IPR003594">
    <property type="entry name" value="HATPase_dom"/>
</dbReference>
<evidence type="ECO:0000313" key="15">
    <source>
        <dbReference type="EMBL" id="SMY11108.1"/>
    </source>
</evidence>
<evidence type="ECO:0000256" key="5">
    <source>
        <dbReference type="ARBA" id="ARBA00022741"/>
    </source>
</evidence>
<dbReference type="InterPro" id="IPR011712">
    <property type="entry name" value="Sig_transdc_His_kin_sub3_dim/P"/>
</dbReference>
<feature type="transmembrane region" description="Helical" evidence="11">
    <location>
        <begin position="405"/>
        <end position="424"/>
    </location>
</feature>
<feature type="region of interest" description="Disordered" evidence="10">
    <location>
        <begin position="673"/>
        <end position="703"/>
    </location>
</feature>
<dbReference type="Pfam" id="PF13796">
    <property type="entry name" value="Sensor"/>
    <property type="match status" value="1"/>
</dbReference>
<proteinExistence type="predicted"/>
<gene>
    <name evidence="15" type="ORF">BJEO58_00690</name>
</gene>
<dbReference type="Pfam" id="PF07730">
    <property type="entry name" value="HisKA_3"/>
    <property type="match status" value="1"/>
</dbReference>
<feature type="transmembrane region" description="Helical" evidence="11">
    <location>
        <begin position="436"/>
        <end position="457"/>
    </location>
</feature>
<keyword evidence="7" id="KW-0067">ATP-binding</keyword>
<evidence type="ECO:0000256" key="7">
    <source>
        <dbReference type="ARBA" id="ARBA00022840"/>
    </source>
</evidence>
<feature type="transmembrane region" description="Helical" evidence="11">
    <location>
        <begin position="328"/>
        <end position="348"/>
    </location>
</feature>
<keyword evidence="5" id="KW-0547">Nucleotide-binding</keyword>
<keyword evidence="9" id="KW-0175">Coiled coil</keyword>
<dbReference type="Gene3D" id="1.20.5.1930">
    <property type="match status" value="1"/>
</dbReference>
<feature type="region of interest" description="Disordered" evidence="10">
    <location>
        <begin position="576"/>
        <end position="608"/>
    </location>
</feature>
<dbReference type="GO" id="GO:0000155">
    <property type="term" value="F:phosphorelay sensor kinase activity"/>
    <property type="evidence" value="ECO:0007669"/>
    <property type="project" value="InterPro"/>
</dbReference>
<dbReference type="EC" id="2.7.13.3" evidence="2"/>
<feature type="transmembrane region" description="Helical" evidence="11">
    <location>
        <begin position="129"/>
        <end position="151"/>
    </location>
</feature>
<evidence type="ECO:0000256" key="6">
    <source>
        <dbReference type="ARBA" id="ARBA00022777"/>
    </source>
</evidence>
<dbReference type="PANTHER" id="PTHR24421:SF10">
    <property type="entry name" value="NITRATE_NITRITE SENSOR PROTEIN NARQ"/>
    <property type="match status" value="1"/>
</dbReference>
<feature type="region of interest" description="Disordered" evidence="10">
    <location>
        <begin position="224"/>
        <end position="298"/>
    </location>
</feature>
<feature type="transmembrane region" description="Helical" evidence="11">
    <location>
        <begin position="355"/>
        <end position="373"/>
    </location>
</feature>
<dbReference type="Pfam" id="PF02518">
    <property type="entry name" value="HATPase_c"/>
    <property type="match status" value="1"/>
</dbReference>
<dbReference type="InterPro" id="IPR036890">
    <property type="entry name" value="HATPase_C_sf"/>
</dbReference>
<feature type="domain" description="Signal transduction histidine kinase subgroup 3 dimerisation and phosphoacceptor" evidence="13">
    <location>
        <begin position="482"/>
        <end position="546"/>
    </location>
</feature>
<keyword evidence="4" id="KW-0808">Transferase</keyword>
<dbReference type="AlphaFoldDB" id="A0A2H1L2H6"/>
<evidence type="ECO:0000256" key="9">
    <source>
        <dbReference type="SAM" id="Coils"/>
    </source>
</evidence>
<feature type="transmembrane region" description="Helical" evidence="11">
    <location>
        <begin position="55"/>
        <end position="75"/>
    </location>
</feature>
<feature type="transmembrane region" description="Helical" evidence="11">
    <location>
        <begin position="187"/>
        <end position="209"/>
    </location>
</feature>
<sequence>MTHETAAPQATPHRPGYFSPQRLGRDYAYVLPGLFISLFGFIVLVPLFALSIGTFVIWVGALLLPLTLTIARGFAQLSRARVRHWGMPSAPAHYRPPQPGVTGWVKSIADPRLWLDLVFETIIALPLRMLTFTVAVSWSVAAASGLTYVIWGAFLPDDGSGALKLLLAALFDDVLPSSVTDSFALEALSHVVLGALFLLSLPAVIHALARLDAVITAGALGSGEGGPGPAPGAAGPPPANPHDPSARPHGHGPDPHGHSPDSHDRSPDPHDQSPRSYRLSPDSYEHGPGSYENSPGSHRHSPQAWAWLTAGFAAAVLVAVSWPVTAVVYGVPVVLSMVVALIQSAALVTAVRWPVVSIIGGTAAIFAMAWATGSALGLPWPWPVTTLISTGLLVLVLALRRPWPYAIAAWLAGIAASVLAVLLLRTDGASGAIDSVLIAGPVSAGLVALGISIRQLARSRARLRDAEEASAQQTAQRRELAERNRIAQELHDVVAHSMSVISVQATTAEYRLPDIGNDSAQEFASIADSSRRALNEMRGLLTILRGSGDAPLVPQPTLLDVPDLLDATRRSGTTITVSTDTESAPETGTQTNTGTETNTGTAADASATSVPARSDAAAFLEATAPRVSTATGLTAYRILQEALSNAVRHAPGADISVVFGLSAFHITLEVENGPSTAAPSVRGPQTVRGPQSSASAFPPGSGGGLGLAGIRERAAALGGTVDAGPRPDGGFTVHARLPTL</sequence>
<feature type="domain" description="Histidine kinase/HSP90-like ATPase" evidence="12">
    <location>
        <begin position="635"/>
        <end position="738"/>
    </location>
</feature>
<dbReference type="SUPFAM" id="SSF55874">
    <property type="entry name" value="ATPase domain of HSP90 chaperone/DNA topoisomerase II/histidine kinase"/>
    <property type="match status" value="1"/>
</dbReference>
<feature type="compositionally biased region" description="Low complexity" evidence="10">
    <location>
        <begin position="586"/>
        <end position="601"/>
    </location>
</feature>
<keyword evidence="11" id="KW-0472">Membrane</keyword>
<keyword evidence="11" id="KW-0812">Transmembrane</keyword>
<feature type="transmembrane region" description="Helical" evidence="11">
    <location>
        <begin position="27"/>
        <end position="49"/>
    </location>
</feature>
<dbReference type="GO" id="GO:0005524">
    <property type="term" value="F:ATP binding"/>
    <property type="evidence" value="ECO:0007669"/>
    <property type="project" value="UniProtKB-KW"/>
</dbReference>
<evidence type="ECO:0000256" key="11">
    <source>
        <dbReference type="SAM" id="Phobius"/>
    </source>
</evidence>
<evidence type="ECO:0000256" key="3">
    <source>
        <dbReference type="ARBA" id="ARBA00022553"/>
    </source>
</evidence>